<evidence type="ECO:0000313" key="2">
    <source>
        <dbReference type="Proteomes" id="UP000298416"/>
    </source>
</evidence>
<dbReference type="InterPro" id="IPR032675">
    <property type="entry name" value="LRR_dom_sf"/>
</dbReference>
<evidence type="ECO:0000313" key="1">
    <source>
        <dbReference type="EMBL" id="KAG6405454.1"/>
    </source>
</evidence>
<dbReference type="EMBL" id="PNBA02000012">
    <property type="protein sequence ID" value="KAG6405454.1"/>
    <property type="molecule type" value="Genomic_DNA"/>
</dbReference>
<dbReference type="Proteomes" id="UP000298416">
    <property type="component" value="Unassembled WGS sequence"/>
</dbReference>
<reference evidence="1" key="1">
    <citation type="submission" date="2018-01" db="EMBL/GenBank/DDBJ databases">
        <authorList>
            <person name="Mao J.F."/>
        </authorList>
    </citation>
    <scope>NUCLEOTIDE SEQUENCE</scope>
    <source>
        <strain evidence="1">Huo1</strain>
        <tissue evidence="1">Leaf</tissue>
    </source>
</reference>
<name>A0A8X8X3C8_SALSN</name>
<dbReference type="PANTHER" id="PTHR15140:SF37">
    <property type="entry name" value="UBIQUITIN-LIKE DOMAIN-CONTAINING PROTEIN"/>
    <property type="match status" value="1"/>
</dbReference>
<keyword evidence="2" id="KW-1185">Reference proteome</keyword>
<dbReference type="AlphaFoldDB" id="A0A8X8X3C8"/>
<protein>
    <submittedName>
        <fullName evidence="1">Uncharacterized protein</fullName>
    </submittedName>
</protein>
<comment type="caution">
    <text evidence="1">The sequence shown here is derived from an EMBL/GenBank/DDBJ whole genome shotgun (WGS) entry which is preliminary data.</text>
</comment>
<sequence length="326" mass="36630">MEQVEDKKKLQELDYAMEQVKLVEMEDSIPSRSNVVVGIDAHLLLPSKVTLSNPRRVSFDTSTVMEVVNVSQESTALTRSVICIGSMSDDLPLGLDCMSRTPRGISRLWNLQTLIGYCRFDVPSELWQLSQLRNLKEVLTISDCEFKSEEETCDEEWEAADGDEFPSLHFLYLFKVVEEIPNGIGEIPRLQLIEFKECSRSVVASAKRIEEEQSDNGNYDLKLCIANTDPCPLYAGEDVDACSHLRHQGQPLPEKGERASGPHGCWGGVVLLFHILKDDVRPIKNAIVIELRCFAMGGTRVSGTWRSIYILPRSTLPHTRPPSCPH</sequence>
<dbReference type="Gene3D" id="3.80.10.10">
    <property type="entry name" value="Ribonuclease Inhibitor"/>
    <property type="match status" value="1"/>
</dbReference>
<proteinExistence type="predicted"/>
<gene>
    <name evidence="1" type="ORF">SASPL_133043</name>
</gene>
<dbReference type="PANTHER" id="PTHR15140">
    <property type="entry name" value="TUBULIN-SPECIFIC CHAPERONE E"/>
    <property type="match status" value="1"/>
</dbReference>
<reference evidence="1" key="2">
    <citation type="submission" date="2020-08" db="EMBL/GenBank/DDBJ databases">
        <title>Plant Genome Project.</title>
        <authorList>
            <person name="Zhang R.-G."/>
        </authorList>
    </citation>
    <scope>NUCLEOTIDE SEQUENCE</scope>
    <source>
        <strain evidence="1">Huo1</strain>
        <tissue evidence="1">Leaf</tissue>
    </source>
</reference>
<accession>A0A8X8X3C8</accession>
<organism evidence="1">
    <name type="scientific">Salvia splendens</name>
    <name type="common">Scarlet sage</name>
    <dbReference type="NCBI Taxonomy" id="180675"/>
    <lineage>
        <taxon>Eukaryota</taxon>
        <taxon>Viridiplantae</taxon>
        <taxon>Streptophyta</taxon>
        <taxon>Embryophyta</taxon>
        <taxon>Tracheophyta</taxon>
        <taxon>Spermatophyta</taxon>
        <taxon>Magnoliopsida</taxon>
        <taxon>eudicotyledons</taxon>
        <taxon>Gunneridae</taxon>
        <taxon>Pentapetalae</taxon>
        <taxon>asterids</taxon>
        <taxon>lamiids</taxon>
        <taxon>Lamiales</taxon>
        <taxon>Lamiaceae</taxon>
        <taxon>Nepetoideae</taxon>
        <taxon>Mentheae</taxon>
        <taxon>Salviinae</taxon>
        <taxon>Salvia</taxon>
        <taxon>Salvia subgen. Calosphace</taxon>
        <taxon>core Calosphace</taxon>
    </lineage>
</organism>